<dbReference type="Gene3D" id="3.40.140.10">
    <property type="entry name" value="Cytidine Deaminase, domain 2"/>
    <property type="match status" value="1"/>
</dbReference>
<evidence type="ECO:0000256" key="1">
    <source>
        <dbReference type="ARBA" id="ARBA00022670"/>
    </source>
</evidence>
<keyword evidence="2" id="KW-0479">Metal-binding</keyword>
<dbReference type="GO" id="GO:0008237">
    <property type="term" value="F:metallopeptidase activity"/>
    <property type="evidence" value="ECO:0007669"/>
    <property type="project" value="UniProtKB-KW"/>
</dbReference>
<dbReference type="SUPFAM" id="SSF102712">
    <property type="entry name" value="JAB1/MPN domain"/>
    <property type="match status" value="1"/>
</dbReference>
<dbReference type="Proteomes" id="UP000247973">
    <property type="component" value="Unassembled WGS sequence"/>
</dbReference>
<dbReference type="CDD" id="cd08071">
    <property type="entry name" value="MPN_DUF2466"/>
    <property type="match status" value="1"/>
</dbReference>
<keyword evidence="9" id="KW-1185">Reference proteome</keyword>
<proteinExistence type="inferred from homology"/>
<evidence type="ECO:0000256" key="3">
    <source>
        <dbReference type="ARBA" id="ARBA00022801"/>
    </source>
</evidence>
<evidence type="ECO:0000256" key="6">
    <source>
        <dbReference type="RuleBase" id="RU003797"/>
    </source>
</evidence>
<dbReference type="PROSITE" id="PS01302">
    <property type="entry name" value="UPF0758"/>
    <property type="match status" value="1"/>
</dbReference>
<keyword evidence="4" id="KW-0862">Zinc</keyword>
<dbReference type="PROSITE" id="PS50249">
    <property type="entry name" value="MPN"/>
    <property type="match status" value="1"/>
</dbReference>
<keyword evidence="3" id="KW-0378">Hydrolase</keyword>
<dbReference type="InterPro" id="IPR020891">
    <property type="entry name" value="UPF0758_CS"/>
</dbReference>
<dbReference type="InterPro" id="IPR025657">
    <property type="entry name" value="RadC_JAB"/>
</dbReference>
<feature type="domain" description="MPN" evidence="7">
    <location>
        <begin position="127"/>
        <end position="249"/>
    </location>
</feature>
<evidence type="ECO:0000256" key="2">
    <source>
        <dbReference type="ARBA" id="ARBA00022723"/>
    </source>
</evidence>
<protein>
    <submittedName>
        <fullName evidence="8">DNA repair protein RadC</fullName>
    </submittedName>
</protein>
<keyword evidence="1" id="KW-0645">Protease</keyword>
<comment type="similarity">
    <text evidence="6">Belongs to the UPF0758 family.</text>
</comment>
<dbReference type="Pfam" id="PF04002">
    <property type="entry name" value="RadC"/>
    <property type="match status" value="1"/>
</dbReference>
<dbReference type="GO" id="GO:0006508">
    <property type="term" value="P:proteolysis"/>
    <property type="evidence" value="ECO:0007669"/>
    <property type="project" value="UniProtKB-KW"/>
</dbReference>
<dbReference type="GO" id="GO:0046872">
    <property type="term" value="F:metal ion binding"/>
    <property type="evidence" value="ECO:0007669"/>
    <property type="project" value="UniProtKB-KW"/>
</dbReference>
<evidence type="ECO:0000313" key="9">
    <source>
        <dbReference type="Proteomes" id="UP000247973"/>
    </source>
</evidence>
<dbReference type="AlphaFoldDB" id="A0A2V3PPN3"/>
<dbReference type="Pfam" id="PF20582">
    <property type="entry name" value="UPF0758_N"/>
    <property type="match status" value="1"/>
</dbReference>
<gene>
    <name evidence="8" type="ORF">CLV62_11565</name>
</gene>
<dbReference type="PANTHER" id="PTHR30471">
    <property type="entry name" value="DNA REPAIR PROTEIN RADC"/>
    <property type="match status" value="1"/>
</dbReference>
<dbReference type="NCBIfam" id="NF000642">
    <property type="entry name" value="PRK00024.1"/>
    <property type="match status" value="1"/>
</dbReference>
<name>A0A2V3PPN3_9BACT</name>
<sequence>MFRINLLDTIFHLYKTMDHSKEKLTITEWAEEDRPREKMLIKGISALSDAELLAILIGSGNKNESAVELSQRILYSVNNNLNSLGKLSINDLIQNFKGIGEAKAITIIAAMELGKRRSLSETEKYQQISSSRDIFHIFQPILGDLRHEEAWALLMNTSNKVLKKIPVSKGGITGTVIDIRLIIKEAIENLATNIVLVHNHPSGDTKPSEEDNAITKKLKEACKLIDIHLMDHVIICDDGYYSYLDNDKFL</sequence>
<evidence type="ECO:0000259" key="7">
    <source>
        <dbReference type="PROSITE" id="PS50249"/>
    </source>
</evidence>
<dbReference type="InterPro" id="IPR037518">
    <property type="entry name" value="MPN"/>
</dbReference>
<evidence type="ECO:0000256" key="5">
    <source>
        <dbReference type="ARBA" id="ARBA00023049"/>
    </source>
</evidence>
<dbReference type="InterPro" id="IPR001405">
    <property type="entry name" value="UPF0758"/>
</dbReference>
<evidence type="ECO:0000313" key="8">
    <source>
        <dbReference type="EMBL" id="PXV63183.1"/>
    </source>
</evidence>
<reference evidence="8 9" key="1">
    <citation type="submission" date="2018-03" db="EMBL/GenBank/DDBJ databases">
        <title>Genomic Encyclopedia of Archaeal and Bacterial Type Strains, Phase II (KMG-II): from individual species to whole genera.</title>
        <authorList>
            <person name="Goeker M."/>
        </authorList>
    </citation>
    <scope>NUCLEOTIDE SEQUENCE [LARGE SCALE GENOMIC DNA]</scope>
    <source>
        <strain evidence="8 9">DSM 100214</strain>
    </source>
</reference>
<keyword evidence="5" id="KW-0482">Metalloprotease</keyword>
<dbReference type="NCBIfam" id="TIGR00608">
    <property type="entry name" value="radc"/>
    <property type="match status" value="1"/>
</dbReference>
<dbReference type="PANTHER" id="PTHR30471:SF3">
    <property type="entry name" value="UPF0758 PROTEIN YEES-RELATED"/>
    <property type="match status" value="1"/>
</dbReference>
<comment type="caution">
    <text evidence="8">The sequence shown here is derived from an EMBL/GenBank/DDBJ whole genome shotgun (WGS) entry which is preliminary data.</text>
</comment>
<organism evidence="8 9">
    <name type="scientific">Dysgonomonas alginatilytica</name>
    <dbReference type="NCBI Taxonomy" id="1605892"/>
    <lineage>
        <taxon>Bacteria</taxon>
        <taxon>Pseudomonadati</taxon>
        <taxon>Bacteroidota</taxon>
        <taxon>Bacteroidia</taxon>
        <taxon>Bacteroidales</taxon>
        <taxon>Dysgonomonadaceae</taxon>
        <taxon>Dysgonomonas</taxon>
    </lineage>
</organism>
<evidence type="ECO:0000256" key="4">
    <source>
        <dbReference type="ARBA" id="ARBA00022833"/>
    </source>
</evidence>
<dbReference type="EMBL" id="QICL01000015">
    <property type="protein sequence ID" value="PXV63183.1"/>
    <property type="molecule type" value="Genomic_DNA"/>
</dbReference>
<accession>A0A2V3PPN3</accession>
<dbReference type="InterPro" id="IPR046778">
    <property type="entry name" value="UPF0758_N"/>
</dbReference>